<dbReference type="EMBL" id="CP049257">
    <property type="protein sequence ID" value="QIG44961.1"/>
    <property type="molecule type" value="Genomic_DNA"/>
</dbReference>
<dbReference type="InterPro" id="IPR036689">
    <property type="entry name" value="ESAT-6-like_sf"/>
</dbReference>
<dbReference type="AlphaFoldDB" id="A0A6G6WHZ8"/>
<evidence type="ECO:0000313" key="2">
    <source>
        <dbReference type="EMBL" id="QIG44961.1"/>
    </source>
</evidence>
<dbReference type="Proteomes" id="UP000502996">
    <property type="component" value="Chromosome"/>
</dbReference>
<evidence type="ECO:0000259" key="1">
    <source>
        <dbReference type="Pfam" id="PF21725"/>
    </source>
</evidence>
<dbReference type="SUPFAM" id="SSF140453">
    <property type="entry name" value="EsxAB dimer-like"/>
    <property type="match status" value="1"/>
</dbReference>
<dbReference type="Pfam" id="PF21725">
    <property type="entry name" value="T7SS_signal"/>
    <property type="match status" value="1"/>
</dbReference>
<organism evidence="2 3">
    <name type="scientific">Nocardioides anomalus</name>
    <dbReference type="NCBI Taxonomy" id="2712223"/>
    <lineage>
        <taxon>Bacteria</taxon>
        <taxon>Bacillati</taxon>
        <taxon>Actinomycetota</taxon>
        <taxon>Actinomycetes</taxon>
        <taxon>Propionibacteriales</taxon>
        <taxon>Nocardioidaceae</taxon>
        <taxon>Nocardioides</taxon>
    </lineage>
</organism>
<proteinExistence type="predicted"/>
<keyword evidence="3" id="KW-1185">Reference proteome</keyword>
<reference evidence="2 3" key="1">
    <citation type="submission" date="2020-02" db="EMBL/GenBank/DDBJ databases">
        <title>Full genome sequence of Nocardioides sp. R-3366.</title>
        <authorList>
            <person name="Im W.-T."/>
        </authorList>
    </citation>
    <scope>NUCLEOTIDE SEQUENCE [LARGE SCALE GENOMIC DNA]</scope>
    <source>
        <strain evidence="2 3">R-3366</strain>
    </source>
</reference>
<protein>
    <recommendedName>
        <fullName evidence="1">Putative T7SS secretion signal domain-containing protein</fullName>
    </recommendedName>
</protein>
<gene>
    <name evidence="2" type="ORF">G5V58_21260</name>
</gene>
<dbReference type="RefSeq" id="WP_165237046.1">
    <property type="nucleotide sequence ID" value="NZ_CP049257.1"/>
</dbReference>
<evidence type="ECO:0000313" key="3">
    <source>
        <dbReference type="Proteomes" id="UP000502996"/>
    </source>
</evidence>
<sequence>MHGDADAIRRLARTMGEQGTTLRDEAGRLLARAETVTWEGLAADAMRQRVREQVTGLHWAAVLADEAADALGRHARAVEERGDLVGDLLGLVS</sequence>
<name>A0A6G6WHZ8_9ACTN</name>
<feature type="domain" description="Putative T7SS secretion signal" evidence="1">
    <location>
        <begin position="1"/>
        <end position="79"/>
    </location>
</feature>
<dbReference type="KEGG" id="nano:G5V58_21260"/>
<accession>A0A6G6WHZ8</accession>
<dbReference type="InterPro" id="IPR049082">
    <property type="entry name" value="T7SS_signal"/>
</dbReference>